<dbReference type="Proteomes" id="UP000186817">
    <property type="component" value="Unassembled WGS sequence"/>
</dbReference>
<proteinExistence type="predicted"/>
<gene>
    <name evidence="1" type="ORF">AK812_SmicGene42902</name>
</gene>
<protein>
    <submittedName>
        <fullName evidence="1">Uncharacterized protein</fullName>
    </submittedName>
</protein>
<comment type="caution">
    <text evidence="1">The sequence shown here is derived from an EMBL/GenBank/DDBJ whole genome shotgun (WGS) entry which is preliminary data.</text>
</comment>
<evidence type="ECO:0000313" key="1">
    <source>
        <dbReference type="EMBL" id="OLP77076.1"/>
    </source>
</evidence>
<sequence>MCMLTCLLAWKGTECMLLAVFLAEHALRVALSLVAPWKLPVLSHVRRRFSPLRLQSACAARSSKKDFARVSIMDAASLEALVWPLPAAAFPFALVAYVEAGAAAFYDALCQLLQQGPAALSTESTVSLSPAAASALHVKLAAAAAAGHLPAPRCGVPQDMRLLPQMAPLMMPLSTDSFPFALAAFFDAMPAAFFSRMRDLLADVDSPDLRVFSPDIAEALRAKLLAFSGIGLLPAPWTRDSHLRLGLASTSCPLCGAVLTTLPPLLGTVLCFDSGGRRLRCDRAACTTCAVTCVGVCWTAPSRPGLHLLCAPATITVLPLTAGSEAACSSPNFVCFLDVKLLHFLTYAVLHWRISARIWEQMWGDRISHRLAHRVFHVWLYWRVQCLLADDRLSQDARAIALPANNSDDSHPGFYSVARQLTGLLRSWFLHRYGRLHSCDTCSRMRSVGVDNKVNLSARMCAFPNGAPRCYREAGVAVDFGCTEFPAPGQHFCRYHMPLPDDAASVDDLPFLCPLDHALKASVVPEDGFAYTCDICSTHLPAGFSFYTCVRGCEYDVCLRCRAPATQAQPEACGHPRWLLEERQWDVCGLAKALPKAGCRRTGGVLSYVLACGTVCHLSACAGAESATQIFGLLGEIRVRRSINFVVYDNACMLARFVRNKSARSRLSIPPQLATDCFYVLDRFHRRNHTACLNPRHRLYLPEVDIDRYPALALLNTSQNEQWNFWLGQFSHTVRHMRLDTLELYLLVVADLWNTLIVPLRKPAVSAAVASPPAAPKAVASPALLKRDSDAVLGQVLVGVRFMPRTLRLQEDFAFFFVADGVSCLIQFARVDPSPPLRTKEGGFQAIARALGVEINLSDSAAGLFKEVHEEVVSALNVDSKKGFTYEMEAYAAIHGVIRLCQKLRNVDLIVYCDNQATVAALIKSSSEAPVVRGLLVKLNDVETSLGINSWFERVASAANPADAPSRDSTADLPWFCRIRWHPTFDASDLD</sequence>
<organism evidence="1 2">
    <name type="scientific">Symbiodinium microadriaticum</name>
    <name type="common">Dinoflagellate</name>
    <name type="synonym">Zooxanthella microadriatica</name>
    <dbReference type="NCBI Taxonomy" id="2951"/>
    <lineage>
        <taxon>Eukaryota</taxon>
        <taxon>Sar</taxon>
        <taxon>Alveolata</taxon>
        <taxon>Dinophyceae</taxon>
        <taxon>Suessiales</taxon>
        <taxon>Symbiodiniaceae</taxon>
        <taxon>Symbiodinium</taxon>
    </lineage>
</organism>
<dbReference type="AlphaFoldDB" id="A0A1Q9C2D0"/>
<dbReference type="OrthoDB" id="10286874at2759"/>
<name>A0A1Q9C2D0_SYMMI</name>
<accession>A0A1Q9C2D0</accession>
<keyword evidence="2" id="KW-1185">Reference proteome</keyword>
<dbReference type="EMBL" id="LSRX01001851">
    <property type="protein sequence ID" value="OLP77076.1"/>
    <property type="molecule type" value="Genomic_DNA"/>
</dbReference>
<evidence type="ECO:0000313" key="2">
    <source>
        <dbReference type="Proteomes" id="UP000186817"/>
    </source>
</evidence>
<reference evidence="1 2" key="1">
    <citation type="submission" date="2016-02" db="EMBL/GenBank/DDBJ databases">
        <title>Genome analysis of coral dinoflagellate symbionts highlights evolutionary adaptations to a symbiotic lifestyle.</title>
        <authorList>
            <person name="Aranda M."/>
            <person name="Li Y."/>
            <person name="Liew Y.J."/>
            <person name="Baumgarten S."/>
            <person name="Simakov O."/>
            <person name="Wilson M."/>
            <person name="Piel J."/>
            <person name="Ashoor H."/>
            <person name="Bougouffa S."/>
            <person name="Bajic V.B."/>
            <person name="Ryu T."/>
            <person name="Ravasi T."/>
            <person name="Bayer T."/>
            <person name="Micklem G."/>
            <person name="Kim H."/>
            <person name="Bhak J."/>
            <person name="Lajeunesse T.C."/>
            <person name="Voolstra C.R."/>
        </authorList>
    </citation>
    <scope>NUCLEOTIDE SEQUENCE [LARGE SCALE GENOMIC DNA]</scope>
    <source>
        <strain evidence="1 2">CCMP2467</strain>
    </source>
</reference>